<evidence type="ECO:0000256" key="1">
    <source>
        <dbReference type="SAM" id="Phobius"/>
    </source>
</evidence>
<keyword evidence="1" id="KW-0472">Membrane</keyword>
<feature type="transmembrane region" description="Helical" evidence="1">
    <location>
        <begin position="29"/>
        <end position="48"/>
    </location>
</feature>
<protein>
    <submittedName>
        <fullName evidence="2">Conserved hypothetical membrane protein</fullName>
    </submittedName>
</protein>
<feature type="transmembrane region" description="Helical" evidence="1">
    <location>
        <begin position="5"/>
        <end position="23"/>
    </location>
</feature>
<keyword evidence="1" id="KW-1133">Transmembrane helix</keyword>
<keyword evidence="1" id="KW-0812">Transmembrane</keyword>
<feature type="transmembrane region" description="Helical" evidence="1">
    <location>
        <begin position="60"/>
        <end position="85"/>
    </location>
</feature>
<dbReference type="EMBL" id="JF805141">
    <property type="protein sequence ID" value="AEI30449.1"/>
    <property type="molecule type" value="Genomic_DNA"/>
</dbReference>
<accession>F8UHE2</accession>
<dbReference type="AlphaFoldDB" id="F8UHE2"/>
<reference evidence="2" key="1">
    <citation type="submission" date="2011-04" db="EMBL/GenBank/DDBJ databases">
        <title>Taxonomic and functional metagenomic profiling of the microbial community in the anoxic sediment of a brackish shallow lake (Laguna de Carrizo Central Spain).</title>
        <authorList>
            <consortium name="CONSOLIDER consortium CSD2007-00005"/>
            <person name="Guazzaroni M.-E."/>
            <person name="Richter M."/>
            <person name="Garcia-Salamanca A."/>
            <person name="Yarza P."/>
            <person name="Ferrer M."/>
        </authorList>
    </citation>
    <scope>NUCLEOTIDE SEQUENCE</scope>
</reference>
<name>F8UHE2_9ZZZZ</name>
<feature type="transmembrane region" description="Helical" evidence="1">
    <location>
        <begin position="144"/>
        <end position="174"/>
    </location>
</feature>
<feature type="non-terminal residue" evidence="2">
    <location>
        <position position="175"/>
    </location>
</feature>
<proteinExistence type="predicted"/>
<sequence length="175" mass="18904">MDRKLTLTLTAFAVLAGALYLLFRVLEPFLPAIGWASVLAIVTYPLYLRLRRALQGRDGLASALMTLAVFAVIVVPVIAIVALLLQELVQAEQLLRSAAAEGRIPRIDAVLAHPTVKDWVDRLNELAATVGIDLRERALAAARAVIGLFLGGLTATAANVFGFLFQLFLVLVVLF</sequence>
<organism evidence="2">
    <name type="scientific">uncultured microorganism</name>
    <dbReference type="NCBI Taxonomy" id="358574"/>
    <lineage>
        <taxon>unclassified sequences</taxon>
        <taxon>environmental samples</taxon>
    </lineage>
</organism>
<evidence type="ECO:0000313" key="2">
    <source>
        <dbReference type="EMBL" id="AEI30449.1"/>
    </source>
</evidence>
<gene>
    <name evidence="2" type="ORF">LDC_03207</name>
</gene>